<organism evidence="2 3">
    <name type="scientific">Phaseolus angularis</name>
    <name type="common">Azuki bean</name>
    <name type="synonym">Vigna angularis</name>
    <dbReference type="NCBI Taxonomy" id="3914"/>
    <lineage>
        <taxon>Eukaryota</taxon>
        <taxon>Viridiplantae</taxon>
        <taxon>Streptophyta</taxon>
        <taxon>Embryophyta</taxon>
        <taxon>Tracheophyta</taxon>
        <taxon>Spermatophyta</taxon>
        <taxon>Magnoliopsida</taxon>
        <taxon>eudicotyledons</taxon>
        <taxon>Gunneridae</taxon>
        <taxon>Pentapetalae</taxon>
        <taxon>rosids</taxon>
        <taxon>fabids</taxon>
        <taxon>Fabales</taxon>
        <taxon>Fabaceae</taxon>
        <taxon>Papilionoideae</taxon>
        <taxon>50 kb inversion clade</taxon>
        <taxon>NPAAA clade</taxon>
        <taxon>indigoferoid/millettioid clade</taxon>
        <taxon>Phaseoleae</taxon>
        <taxon>Vigna</taxon>
    </lineage>
</organism>
<dbReference type="Proteomes" id="UP000743370">
    <property type="component" value="Unassembled WGS sequence"/>
</dbReference>
<reference evidence="2 3" key="1">
    <citation type="submission" date="2020-05" db="EMBL/GenBank/DDBJ databases">
        <title>Vigna angularis (adzuki bean) Var. LongXiaoDou No. 4 denovo assembly.</title>
        <authorList>
            <person name="Xiang H."/>
        </authorList>
    </citation>
    <scope>NUCLEOTIDE SEQUENCE [LARGE SCALE GENOMIC DNA]</scope>
    <source>
        <tissue evidence="2">Leaf</tissue>
    </source>
</reference>
<dbReference type="InterPro" id="IPR007750">
    <property type="entry name" value="DUF674"/>
</dbReference>
<sequence>MPTHSQEAPEAVNNNNAFNDNSSNNSTNVFYRCPSHYGHVTSDNTTRCPDRYCGNSVNSQMIFVGEKVANEISADNSGFVKEVVTYMVMDDFIIQPMPSISSMSNEERVKR</sequence>
<evidence type="ECO:0000313" key="3">
    <source>
        <dbReference type="Proteomes" id="UP000743370"/>
    </source>
</evidence>
<accession>A0A8T0KSQ9</accession>
<evidence type="ECO:0000256" key="1">
    <source>
        <dbReference type="SAM" id="MobiDB-lite"/>
    </source>
</evidence>
<protein>
    <submittedName>
        <fullName evidence="2">Uncharacterized protein</fullName>
    </submittedName>
</protein>
<evidence type="ECO:0000313" key="2">
    <source>
        <dbReference type="EMBL" id="KAG2403270.1"/>
    </source>
</evidence>
<dbReference type="Pfam" id="PF05056">
    <property type="entry name" value="DUF674"/>
    <property type="match status" value="1"/>
</dbReference>
<dbReference type="AlphaFoldDB" id="A0A8T0KSQ9"/>
<comment type="caution">
    <text evidence="2">The sequence shown here is derived from an EMBL/GenBank/DDBJ whole genome shotgun (WGS) entry which is preliminary data.</text>
</comment>
<feature type="region of interest" description="Disordered" evidence="1">
    <location>
        <begin position="1"/>
        <end position="23"/>
    </location>
</feature>
<dbReference type="EMBL" id="JABFOF010000003">
    <property type="protein sequence ID" value="KAG2403270.1"/>
    <property type="molecule type" value="Genomic_DNA"/>
</dbReference>
<name>A0A8T0KSQ9_PHAAN</name>
<proteinExistence type="predicted"/>
<feature type="compositionally biased region" description="Low complexity" evidence="1">
    <location>
        <begin position="13"/>
        <end position="23"/>
    </location>
</feature>
<gene>
    <name evidence="2" type="ORF">HKW66_Vig0185570</name>
</gene>